<dbReference type="GO" id="GO:0005634">
    <property type="term" value="C:nucleus"/>
    <property type="evidence" value="ECO:0007669"/>
    <property type="project" value="UniProtKB-SubCell"/>
</dbReference>
<dbReference type="Pfam" id="PF05011">
    <property type="entry name" value="DBR1"/>
    <property type="match status" value="1"/>
</dbReference>
<evidence type="ECO:0000256" key="5">
    <source>
        <dbReference type="ARBA" id="ARBA00006045"/>
    </source>
</evidence>
<dbReference type="GO" id="GO:0000398">
    <property type="term" value="P:mRNA splicing, via spliceosome"/>
    <property type="evidence" value="ECO:0007669"/>
    <property type="project" value="TreeGrafter"/>
</dbReference>
<dbReference type="FunFam" id="3.60.21.10:FF:000035">
    <property type="entry name" value="Lariat debranching enzyme"/>
    <property type="match status" value="1"/>
</dbReference>
<dbReference type="InterPro" id="IPR007708">
    <property type="entry name" value="DBR1_C"/>
</dbReference>
<evidence type="ECO:0000256" key="2">
    <source>
        <dbReference type="ARBA" id="ARBA00001947"/>
    </source>
</evidence>
<accession>A0A9W6BNU8</accession>
<dbReference type="InterPro" id="IPR004843">
    <property type="entry name" value="Calcineurin-like_PHP"/>
</dbReference>
<feature type="compositionally biased region" description="Gly residues" evidence="13">
    <location>
        <begin position="619"/>
        <end position="645"/>
    </location>
</feature>
<comment type="caution">
    <text evidence="15">The sequence shown here is derived from an EMBL/GenBank/DDBJ whole genome shotgun (WGS) entry which is preliminary data.</text>
</comment>
<evidence type="ECO:0000259" key="14">
    <source>
        <dbReference type="SMART" id="SM01124"/>
    </source>
</evidence>
<evidence type="ECO:0000313" key="16">
    <source>
        <dbReference type="Proteomes" id="UP001165080"/>
    </source>
</evidence>
<keyword evidence="9" id="KW-0862">Zinc</keyword>
<evidence type="ECO:0000256" key="3">
    <source>
        <dbReference type="ARBA" id="ARBA00001954"/>
    </source>
</evidence>
<dbReference type="SMART" id="SM01124">
    <property type="entry name" value="DBR1"/>
    <property type="match status" value="1"/>
</dbReference>
<keyword evidence="12" id="KW-0539">Nucleus</keyword>
<dbReference type="GO" id="GO:0046872">
    <property type="term" value="F:metal ion binding"/>
    <property type="evidence" value="ECO:0007669"/>
    <property type="project" value="UniProtKB-KW"/>
</dbReference>
<organism evidence="15 16">
    <name type="scientific">Pleodorina starrii</name>
    <dbReference type="NCBI Taxonomy" id="330485"/>
    <lineage>
        <taxon>Eukaryota</taxon>
        <taxon>Viridiplantae</taxon>
        <taxon>Chlorophyta</taxon>
        <taxon>core chlorophytes</taxon>
        <taxon>Chlorophyceae</taxon>
        <taxon>CS clade</taxon>
        <taxon>Chlamydomonadales</taxon>
        <taxon>Volvocaceae</taxon>
        <taxon>Pleodorina</taxon>
    </lineage>
</organism>
<evidence type="ECO:0000256" key="1">
    <source>
        <dbReference type="ARBA" id="ARBA00001936"/>
    </source>
</evidence>
<evidence type="ECO:0000256" key="11">
    <source>
        <dbReference type="ARBA" id="ARBA00023211"/>
    </source>
</evidence>
<keyword evidence="11" id="KW-0464">Manganese</keyword>
<name>A0A9W6BNU8_9CHLO</name>
<feature type="compositionally biased region" description="Gly residues" evidence="13">
    <location>
        <begin position="338"/>
        <end position="353"/>
    </location>
</feature>
<dbReference type="InterPro" id="IPR029052">
    <property type="entry name" value="Metallo-depent_PP-like"/>
</dbReference>
<dbReference type="PANTHER" id="PTHR12849">
    <property type="entry name" value="RNA LARIAT DEBRANCHING ENZYME"/>
    <property type="match status" value="1"/>
</dbReference>
<protein>
    <recommendedName>
        <fullName evidence="14">Lariat debranching enzyme C-terminal domain-containing protein</fullName>
    </recommendedName>
</protein>
<comment type="similarity">
    <text evidence="5">Belongs to the lariat debranching enzyme family.</text>
</comment>
<dbReference type="Proteomes" id="UP001165080">
    <property type="component" value="Unassembled WGS sequence"/>
</dbReference>
<feature type="compositionally biased region" description="Low complexity" evidence="13">
    <location>
        <begin position="306"/>
        <end position="337"/>
    </location>
</feature>
<proteinExistence type="inferred from homology"/>
<dbReference type="OrthoDB" id="407609at2759"/>
<dbReference type="EMBL" id="BRXU01000013">
    <property type="protein sequence ID" value="GLC55562.1"/>
    <property type="molecule type" value="Genomic_DNA"/>
</dbReference>
<feature type="compositionally biased region" description="Low complexity" evidence="13">
    <location>
        <begin position="45"/>
        <end position="57"/>
    </location>
</feature>
<gene>
    <name evidence="15" type="primary">PLEST002032</name>
    <name evidence="15" type="ORF">PLESTB_001000700</name>
</gene>
<evidence type="ECO:0000256" key="4">
    <source>
        <dbReference type="ARBA" id="ARBA00004123"/>
    </source>
</evidence>
<evidence type="ECO:0000256" key="7">
    <source>
        <dbReference type="ARBA" id="ARBA00022723"/>
    </source>
</evidence>
<feature type="region of interest" description="Disordered" evidence="13">
    <location>
        <begin position="530"/>
        <end position="674"/>
    </location>
</feature>
<evidence type="ECO:0000256" key="8">
    <source>
        <dbReference type="ARBA" id="ARBA00022801"/>
    </source>
</evidence>
<sequence length="674" mass="70359">MNGFAARRLSCFTSKFNLRSREVSRQLFGSSRARVHTNGIARQPQQKAAQRNKAAAGGKRGGGNMKVTIAVEGCCHGELDKIYATLQLLEQREGKKIDLLICCGDFQAVRNLDDLETMACPPKYRAMQTFYKYYSGEKVAPFPTIFIGGNHEAANHLWELYYGGWAAPNIYFLGFAGAVRFGGLRIAGLSGIYKQHDFMRGHHESLPYTESTIRSLYHVRDFEVYRLMQMTQPVDIFLSHDWPTNIARYGNTAQLLARKSFLRAEVESGSLGSPPAAQLLAALRPAYWFSAHLHTKFAAVVQHPPLTHQQHQQQAPAASASTSGRPAGQQQAAAAAGPGPGSANGSGSGGGGSTTRFLALDKCLPGRDFLQVMELDAPGPPELHYDPEWLAVLRTTHHLTNLGFKHAPLPGMGALRAGPRPEDVEFVRQVLAARGTSRVPDNFAVTAEPYNPASGQRRGRMPQRHVRNPQTVALLEMLGLPYNLDHSDHVARGGVPAGPPAAAAGGGGAATAASGLAAASAAAATAARNGLGARPSGRAPLSLAPPGQPRPAAAPAAGPVAALPPNPEEIDLGDLDVDADEADEAGQGQGAGGQAGEGKGEGEGGSSGRGKGAEEQGAQGEGGAGDGADGVGEAGAGEGATGGGAAAADLQQQQQQQQAAAALADDPMFQSMGL</sequence>
<feature type="domain" description="Lariat debranching enzyme C-terminal" evidence="14">
    <location>
        <begin position="343"/>
        <end position="484"/>
    </location>
</feature>
<comment type="subcellular location">
    <subcellularLocation>
        <location evidence="4">Nucleus</location>
    </subcellularLocation>
</comment>
<keyword evidence="8" id="KW-0378">Hydrolase</keyword>
<comment type="cofactor">
    <cofactor evidence="3">
        <name>Fe(2+)</name>
        <dbReference type="ChEBI" id="CHEBI:29033"/>
    </cofactor>
</comment>
<feature type="region of interest" description="Disordered" evidence="13">
    <location>
        <begin position="306"/>
        <end position="353"/>
    </location>
</feature>
<keyword evidence="6" id="KW-0507">mRNA processing</keyword>
<evidence type="ECO:0000256" key="13">
    <source>
        <dbReference type="SAM" id="MobiDB-lite"/>
    </source>
</evidence>
<dbReference type="InterPro" id="IPR041816">
    <property type="entry name" value="Dbr1_N"/>
</dbReference>
<evidence type="ECO:0000256" key="6">
    <source>
        <dbReference type="ARBA" id="ARBA00022664"/>
    </source>
</evidence>
<keyword evidence="10" id="KW-0408">Iron</keyword>
<dbReference type="GO" id="GO:0008419">
    <property type="term" value="F:RNA lariat debranching enzyme activity"/>
    <property type="evidence" value="ECO:0007669"/>
    <property type="project" value="TreeGrafter"/>
</dbReference>
<comment type="cofactor">
    <cofactor evidence="2">
        <name>Zn(2+)</name>
        <dbReference type="ChEBI" id="CHEBI:29105"/>
    </cofactor>
</comment>
<reference evidence="15 16" key="1">
    <citation type="journal article" date="2023" name="Commun. Biol.">
        <title>Reorganization of the ancestral sex-determining regions during the evolution of trioecy in Pleodorina starrii.</title>
        <authorList>
            <person name="Takahashi K."/>
            <person name="Suzuki S."/>
            <person name="Kawai-Toyooka H."/>
            <person name="Yamamoto K."/>
            <person name="Hamaji T."/>
            <person name="Ootsuki R."/>
            <person name="Yamaguchi H."/>
            <person name="Kawachi M."/>
            <person name="Higashiyama T."/>
            <person name="Nozaki H."/>
        </authorList>
    </citation>
    <scope>NUCLEOTIDE SEQUENCE [LARGE SCALE GENOMIC DNA]</scope>
    <source>
        <strain evidence="15 16">NIES-4479</strain>
    </source>
</reference>
<comment type="cofactor">
    <cofactor evidence="1">
        <name>Mn(2+)</name>
        <dbReference type="ChEBI" id="CHEBI:29035"/>
    </cofactor>
</comment>
<keyword evidence="7" id="KW-0479">Metal-binding</keyword>
<feature type="region of interest" description="Disordered" evidence="13">
    <location>
        <begin position="38"/>
        <end position="61"/>
    </location>
</feature>
<keyword evidence="16" id="KW-1185">Reference proteome</keyword>
<feature type="compositionally biased region" description="Low complexity" evidence="13">
    <location>
        <begin position="550"/>
        <end position="561"/>
    </location>
</feature>
<dbReference type="SUPFAM" id="SSF56300">
    <property type="entry name" value="Metallo-dependent phosphatases"/>
    <property type="match status" value="1"/>
</dbReference>
<feature type="compositionally biased region" description="Gly residues" evidence="13">
    <location>
        <begin position="587"/>
        <end position="610"/>
    </location>
</feature>
<feature type="compositionally biased region" description="Low complexity" evidence="13">
    <location>
        <begin position="646"/>
        <end position="666"/>
    </location>
</feature>
<feature type="compositionally biased region" description="Acidic residues" evidence="13">
    <location>
        <begin position="568"/>
        <end position="584"/>
    </location>
</feature>
<evidence type="ECO:0000256" key="12">
    <source>
        <dbReference type="ARBA" id="ARBA00023242"/>
    </source>
</evidence>
<dbReference type="PANTHER" id="PTHR12849:SF0">
    <property type="entry name" value="LARIAT DEBRANCHING ENZYME"/>
    <property type="match status" value="1"/>
</dbReference>
<dbReference type="AlphaFoldDB" id="A0A9W6BNU8"/>
<dbReference type="Gene3D" id="3.60.21.10">
    <property type="match status" value="1"/>
</dbReference>
<evidence type="ECO:0000256" key="10">
    <source>
        <dbReference type="ARBA" id="ARBA00023004"/>
    </source>
</evidence>
<evidence type="ECO:0000313" key="15">
    <source>
        <dbReference type="EMBL" id="GLC55562.1"/>
    </source>
</evidence>
<evidence type="ECO:0000256" key="9">
    <source>
        <dbReference type="ARBA" id="ARBA00022833"/>
    </source>
</evidence>
<dbReference type="Pfam" id="PF00149">
    <property type="entry name" value="Metallophos"/>
    <property type="match status" value="1"/>
</dbReference>
<dbReference type="CDD" id="cd00844">
    <property type="entry name" value="MPP_Dbr1_N"/>
    <property type="match status" value="1"/>
</dbReference>